<dbReference type="PROSITE" id="PS51257">
    <property type="entry name" value="PROKAR_LIPOPROTEIN"/>
    <property type="match status" value="1"/>
</dbReference>
<protein>
    <submittedName>
        <fullName evidence="7">Heat-labile enterotoxin IIB, A chain</fullName>
    </submittedName>
</protein>
<dbReference type="Pfam" id="PF01375">
    <property type="entry name" value="Enterotoxin_a"/>
    <property type="match status" value="1"/>
</dbReference>
<dbReference type="GO" id="GO:0090729">
    <property type="term" value="F:toxin activity"/>
    <property type="evidence" value="ECO:0007669"/>
    <property type="project" value="UniProtKB-KW"/>
</dbReference>
<dbReference type="Gene3D" id="3.90.210.10">
    <property type="entry name" value="Heat-Labile Enterotoxin, subunit A"/>
    <property type="match status" value="1"/>
</dbReference>
<dbReference type="AlphaFoldDB" id="A0A168ANT3"/>
<feature type="chain" id="PRO_5007895357" evidence="6">
    <location>
        <begin position="20"/>
        <end position="287"/>
    </location>
</feature>
<keyword evidence="8" id="KW-1185">Reference proteome</keyword>
<keyword evidence="2 6" id="KW-0732">Signal</keyword>
<evidence type="ECO:0000256" key="3">
    <source>
        <dbReference type="ARBA" id="ARBA00023026"/>
    </source>
</evidence>
<comment type="caution">
    <text evidence="7">The sequence shown here is derived from an EMBL/GenBank/DDBJ whole genome shotgun (WGS) entry which is preliminary data.</text>
</comment>
<evidence type="ECO:0000256" key="1">
    <source>
        <dbReference type="ARBA" id="ARBA00022656"/>
    </source>
</evidence>
<proteinExistence type="predicted"/>
<evidence type="ECO:0000256" key="5">
    <source>
        <dbReference type="SAM" id="MobiDB-lite"/>
    </source>
</evidence>
<evidence type="ECO:0000256" key="4">
    <source>
        <dbReference type="ARBA" id="ARBA00023157"/>
    </source>
</evidence>
<dbReference type="EMBL" id="AZGY01000011">
    <property type="protein sequence ID" value="KZZ94152.1"/>
    <property type="molecule type" value="Genomic_DNA"/>
</dbReference>
<evidence type="ECO:0000256" key="6">
    <source>
        <dbReference type="SAM" id="SignalP"/>
    </source>
</evidence>
<feature type="signal peptide" evidence="6">
    <location>
        <begin position="1"/>
        <end position="19"/>
    </location>
</feature>
<reference evidence="7 8" key="1">
    <citation type="journal article" date="2016" name="Genome Biol. Evol.">
        <title>Divergent and convergent evolution of fungal pathogenicity.</title>
        <authorList>
            <person name="Shang Y."/>
            <person name="Xiao G."/>
            <person name="Zheng P."/>
            <person name="Cen K."/>
            <person name="Zhan S."/>
            <person name="Wang C."/>
        </authorList>
    </citation>
    <scope>NUCLEOTIDE SEQUENCE [LARGE SCALE GENOMIC DNA]</scope>
    <source>
        <strain evidence="7 8">RCEF 2490</strain>
    </source>
</reference>
<dbReference type="SUPFAM" id="SSF56399">
    <property type="entry name" value="ADP-ribosylation"/>
    <property type="match status" value="1"/>
</dbReference>
<dbReference type="Proteomes" id="UP000078544">
    <property type="component" value="Unassembled WGS sequence"/>
</dbReference>
<sequence>MTKLWMSLALWAAAALVSSGSCGSVLPPDAISHDEKRAPSAPSQVLFRGEYGRTPQQVVGVGGLMSKGYARNFEKPLTTEEKGWGSSLVEHVSGTSKAVSLFVSTTSDPSIALKFATGGETPVFYIYEIAPDKKAIDVEKSLVKFGKAYAATQKEFAFVKGIPMKQIIGHYVLKPADYQPTKRLTAQEFKKLFAKQFVPNAKFDKRYLSTTSSGKQAQFNKFYTGPTTPTQNKFVKEYVPRLKKEELQTAESAAQDLVKFFEKASPGEQLLDSSRPNWPQPKGGRRV</sequence>
<evidence type="ECO:0000313" key="8">
    <source>
        <dbReference type="Proteomes" id="UP000078544"/>
    </source>
</evidence>
<gene>
    <name evidence="7" type="ORF">AAL_05119</name>
</gene>
<feature type="region of interest" description="Disordered" evidence="5">
    <location>
        <begin position="267"/>
        <end position="287"/>
    </location>
</feature>
<evidence type="ECO:0000313" key="7">
    <source>
        <dbReference type="EMBL" id="KZZ94152.1"/>
    </source>
</evidence>
<accession>A0A168ANT3</accession>
<evidence type="ECO:0000256" key="2">
    <source>
        <dbReference type="ARBA" id="ARBA00022729"/>
    </source>
</evidence>
<dbReference type="OrthoDB" id="4928190at2759"/>
<dbReference type="InterPro" id="IPR001144">
    <property type="entry name" value="Enterotoxin_A"/>
</dbReference>
<keyword evidence="1" id="KW-0800">Toxin</keyword>
<organism evidence="7 8">
    <name type="scientific">Moelleriella libera RCEF 2490</name>
    <dbReference type="NCBI Taxonomy" id="1081109"/>
    <lineage>
        <taxon>Eukaryota</taxon>
        <taxon>Fungi</taxon>
        <taxon>Dikarya</taxon>
        <taxon>Ascomycota</taxon>
        <taxon>Pezizomycotina</taxon>
        <taxon>Sordariomycetes</taxon>
        <taxon>Hypocreomycetidae</taxon>
        <taxon>Hypocreales</taxon>
        <taxon>Clavicipitaceae</taxon>
        <taxon>Moelleriella</taxon>
    </lineage>
</organism>
<keyword evidence="3" id="KW-0843">Virulence</keyword>
<name>A0A168ANT3_9HYPO</name>
<keyword evidence="4" id="KW-1015">Disulfide bond</keyword>